<comment type="similarity">
    <text evidence="1 10">Belongs to the amidase family. GatA subfamily.</text>
</comment>
<dbReference type="EC" id="6.3.5.7" evidence="3 10"/>
<dbReference type="GO" id="GO:0006412">
    <property type="term" value="P:translation"/>
    <property type="evidence" value="ECO:0007669"/>
    <property type="project" value="UniProtKB-UniRule"/>
</dbReference>
<reference evidence="12 13" key="1">
    <citation type="submission" date="2018-03" db="EMBL/GenBank/DDBJ databases">
        <title>Comparative genomics illustrates the genes involved in a hyperalkaliphilic mechanisms of Serpentinomonas isolated from highly-alkaline calcium-rich serpentinized springs.</title>
        <authorList>
            <person name="Suzuki S."/>
            <person name="Ishii S."/>
            <person name="Walworth N."/>
            <person name="Bird L."/>
            <person name="Kuenen J.G."/>
            <person name="Nealson K.H."/>
        </authorList>
    </citation>
    <scope>NUCLEOTIDE SEQUENCE [LARGE SCALE GENOMIC DNA]</scope>
    <source>
        <strain evidence="12 13">83</strain>
    </source>
</reference>
<comment type="function">
    <text evidence="10">Allows the formation of correctly charged Gln-tRNA(Gln) through the transamidation of misacylated Glu-tRNA(Gln) in organisms which lack glutaminyl-tRNA synthetase. The reaction takes place in the presence of glutamine and ATP through an activated gamma-phospho-Glu-tRNA(Gln).</text>
</comment>
<keyword evidence="13" id="KW-1185">Reference proteome</keyword>
<dbReference type="Gene3D" id="3.90.1300.10">
    <property type="entry name" value="Amidase signature (AS) domain"/>
    <property type="match status" value="1"/>
</dbReference>
<proteinExistence type="inferred from homology"/>
<organism evidence="12 13">
    <name type="scientific">Malikia spinosa</name>
    <dbReference type="NCBI Taxonomy" id="86180"/>
    <lineage>
        <taxon>Bacteria</taxon>
        <taxon>Pseudomonadati</taxon>
        <taxon>Pseudomonadota</taxon>
        <taxon>Betaproteobacteria</taxon>
        <taxon>Burkholderiales</taxon>
        <taxon>Comamonadaceae</taxon>
        <taxon>Malikia</taxon>
    </lineage>
</organism>
<evidence type="ECO:0000256" key="4">
    <source>
        <dbReference type="ARBA" id="ARBA00014428"/>
    </source>
</evidence>
<keyword evidence="8 10" id="KW-0648">Protein biosynthesis</keyword>
<dbReference type="Pfam" id="PF01425">
    <property type="entry name" value="Amidase"/>
    <property type="match status" value="1"/>
</dbReference>
<evidence type="ECO:0000256" key="8">
    <source>
        <dbReference type="ARBA" id="ARBA00022917"/>
    </source>
</evidence>
<dbReference type="NCBIfam" id="TIGR00132">
    <property type="entry name" value="gatA"/>
    <property type="match status" value="1"/>
</dbReference>
<feature type="domain" description="Amidase" evidence="11">
    <location>
        <begin position="25"/>
        <end position="477"/>
    </location>
</feature>
<feature type="active site" description="Charge relay system" evidence="10">
    <location>
        <position position="78"/>
    </location>
</feature>
<feature type="active site" description="Acyl-ester intermediate" evidence="10">
    <location>
        <position position="177"/>
    </location>
</feature>
<protein>
    <recommendedName>
        <fullName evidence="4 10">Glutamyl-tRNA(Gln) amidotransferase subunit A</fullName>
        <shortName evidence="10">Glu-ADT subunit A</shortName>
        <ecNumber evidence="3 10">6.3.5.7</ecNumber>
    </recommendedName>
</protein>
<dbReference type="OrthoDB" id="9811471at2"/>
<evidence type="ECO:0000259" key="11">
    <source>
        <dbReference type="Pfam" id="PF01425"/>
    </source>
</evidence>
<name>A0A2S9KJ12_9BURK</name>
<dbReference type="InterPro" id="IPR000120">
    <property type="entry name" value="Amidase"/>
</dbReference>
<comment type="caution">
    <text evidence="12">The sequence shown here is derived from an EMBL/GenBank/DDBJ whole genome shotgun (WGS) entry which is preliminary data.</text>
</comment>
<sequence>MSELYQLDVSALAAKLAAREVSSVEVTQALLERAKANADLGAYLALDEETSLAQARAADERLAAGERAPLLGVPIAHKDIFVTKDFPTTAGSKMLEGYRSPFDATVVAKLAATGAVTLGKLNCDEFAMGSGNDNSAYGPVLNPWDKTRVPGGSSGGSSAAVAARLVPAATGTDTGGSIRQPASFTGITGIKPTYGRCSRYGMVAYASSLDQAGPMARSAKDCALLLSAMVGPDLDRDSTSLDRPVEDYAAALGLPLSPEATVAQPLKGLRIGLPQEFFGAGCAPDVLAAVHAALAEYEKLGATLVEIRLPRTELSIPAYYIIAPAEASSNLSRFDGVKFGHRAKDYADLSDMYKKSRSEGFGEEVQRRILTGAYVLSHGYYDAYYLKAQQIRRLIAQDFQSAFEQCDLIAGPVAPSVAWKIGEKSDDPVAAYLADIYTLPASLSGLPGMSVPAGFGSDGMPVGLQLIGNYFQEARLLGAAHHFQCATDWHTRAPKDFA</sequence>
<dbReference type="HAMAP" id="MF_00120">
    <property type="entry name" value="GatA"/>
    <property type="match status" value="1"/>
</dbReference>
<dbReference type="RefSeq" id="WP_105728027.1">
    <property type="nucleotide sequence ID" value="NZ_PVLR01000003.1"/>
</dbReference>
<keyword evidence="5 10" id="KW-0436">Ligase</keyword>
<dbReference type="Proteomes" id="UP000238326">
    <property type="component" value="Unassembled WGS sequence"/>
</dbReference>
<dbReference type="GO" id="GO:0005524">
    <property type="term" value="F:ATP binding"/>
    <property type="evidence" value="ECO:0007669"/>
    <property type="project" value="UniProtKB-KW"/>
</dbReference>
<dbReference type="GO" id="GO:0016740">
    <property type="term" value="F:transferase activity"/>
    <property type="evidence" value="ECO:0007669"/>
    <property type="project" value="UniProtKB-KW"/>
</dbReference>
<accession>A0A2S9KJ12</accession>
<evidence type="ECO:0000313" key="13">
    <source>
        <dbReference type="Proteomes" id="UP000238326"/>
    </source>
</evidence>
<keyword evidence="6 10" id="KW-0547">Nucleotide-binding</keyword>
<dbReference type="InterPro" id="IPR020556">
    <property type="entry name" value="Amidase_CS"/>
</dbReference>
<dbReference type="PANTHER" id="PTHR11895:SF151">
    <property type="entry name" value="GLUTAMYL-TRNA(GLN) AMIDOTRANSFERASE SUBUNIT A"/>
    <property type="match status" value="1"/>
</dbReference>
<dbReference type="SUPFAM" id="SSF75304">
    <property type="entry name" value="Amidase signature (AS) enzymes"/>
    <property type="match status" value="1"/>
</dbReference>
<dbReference type="InterPro" id="IPR004412">
    <property type="entry name" value="GatA"/>
</dbReference>
<dbReference type="GO" id="GO:0050567">
    <property type="term" value="F:glutaminyl-tRNA synthase (glutamine-hydrolyzing) activity"/>
    <property type="evidence" value="ECO:0007669"/>
    <property type="project" value="UniProtKB-UniRule"/>
</dbReference>
<evidence type="ECO:0000313" key="12">
    <source>
        <dbReference type="EMBL" id="PRD70451.1"/>
    </source>
</evidence>
<dbReference type="GO" id="GO:0030956">
    <property type="term" value="C:glutamyl-tRNA(Gln) amidotransferase complex"/>
    <property type="evidence" value="ECO:0007669"/>
    <property type="project" value="InterPro"/>
</dbReference>
<evidence type="ECO:0000256" key="7">
    <source>
        <dbReference type="ARBA" id="ARBA00022840"/>
    </source>
</evidence>
<evidence type="ECO:0000256" key="1">
    <source>
        <dbReference type="ARBA" id="ARBA00008069"/>
    </source>
</evidence>
<dbReference type="PROSITE" id="PS00571">
    <property type="entry name" value="AMIDASES"/>
    <property type="match status" value="1"/>
</dbReference>
<evidence type="ECO:0000256" key="3">
    <source>
        <dbReference type="ARBA" id="ARBA00012739"/>
    </source>
</evidence>
<evidence type="ECO:0000256" key="10">
    <source>
        <dbReference type="HAMAP-Rule" id="MF_00120"/>
    </source>
</evidence>
<keyword evidence="7 10" id="KW-0067">ATP-binding</keyword>
<gene>
    <name evidence="10" type="primary">gatA</name>
    <name evidence="12" type="ORF">C6P61_00825</name>
</gene>
<evidence type="ECO:0000256" key="6">
    <source>
        <dbReference type="ARBA" id="ARBA00022741"/>
    </source>
</evidence>
<dbReference type="AlphaFoldDB" id="A0A2S9KJ12"/>
<evidence type="ECO:0000256" key="9">
    <source>
        <dbReference type="ARBA" id="ARBA00047407"/>
    </source>
</evidence>
<evidence type="ECO:0000256" key="2">
    <source>
        <dbReference type="ARBA" id="ARBA00011123"/>
    </source>
</evidence>
<keyword evidence="12" id="KW-0808">Transferase</keyword>
<comment type="subunit">
    <text evidence="2 10">Heterotrimer of A, B and C subunits.</text>
</comment>
<comment type="catalytic activity">
    <reaction evidence="9 10">
        <text>L-glutamyl-tRNA(Gln) + L-glutamine + ATP + H2O = L-glutaminyl-tRNA(Gln) + L-glutamate + ADP + phosphate + H(+)</text>
        <dbReference type="Rhea" id="RHEA:17521"/>
        <dbReference type="Rhea" id="RHEA-COMP:9681"/>
        <dbReference type="Rhea" id="RHEA-COMP:9684"/>
        <dbReference type="ChEBI" id="CHEBI:15377"/>
        <dbReference type="ChEBI" id="CHEBI:15378"/>
        <dbReference type="ChEBI" id="CHEBI:29985"/>
        <dbReference type="ChEBI" id="CHEBI:30616"/>
        <dbReference type="ChEBI" id="CHEBI:43474"/>
        <dbReference type="ChEBI" id="CHEBI:58359"/>
        <dbReference type="ChEBI" id="CHEBI:78520"/>
        <dbReference type="ChEBI" id="CHEBI:78521"/>
        <dbReference type="ChEBI" id="CHEBI:456216"/>
        <dbReference type="EC" id="6.3.5.7"/>
    </reaction>
</comment>
<dbReference type="InterPro" id="IPR023631">
    <property type="entry name" value="Amidase_dom"/>
</dbReference>
<evidence type="ECO:0000256" key="5">
    <source>
        <dbReference type="ARBA" id="ARBA00022598"/>
    </source>
</evidence>
<dbReference type="InterPro" id="IPR036928">
    <property type="entry name" value="AS_sf"/>
</dbReference>
<feature type="active site" description="Charge relay system" evidence="10">
    <location>
        <position position="153"/>
    </location>
</feature>
<dbReference type="EMBL" id="PVLR01000003">
    <property type="protein sequence ID" value="PRD70451.1"/>
    <property type="molecule type" value="Genomic_DNA"/>
</dbReference>
<dbReference type="PANTHER" id="PTHR11895">
    <property type="entry name" value="TRANSAMIDASE"/>
    <property type="match status" value="1"/>
</dbReference>